<dbReference type="Pfam" id="PF01381">
    <property type="entry name" value="HTH_3"/>
    <property type="match status" value="1"/>
</dbReference>
<dbReference type="HOGENOM" id="CLU_1110247_0_0_9"/>
<gene>
    <name evidence="2" type="ORF">BN1048_01683</name>
</gene>
<dbReference type="GO" id="GO:0003677">
    <property type="term" value="F:DNA binding"/>
    <property type="evidence" value="ECO:0007669"/>
    <property type="project" value="InterPro"/>
</dbReference>
<accession>A0A078MCB0</accession>
<reference evidence="2 3" key="1">
    <citation type="submission" date="2014-07" db="EMBL/GenBank/DDBJ databases">
        <authorList>
            <person name="Urmite Genomes Urmite Genomes"/>
        </authorList>
    </citation>
    <scope>NUCLEOTIDE SEQUENCE [LARGE SCALE GENOMIC DNA]</scope>
    <source>
        <strain evidence="2 3">13MG44_air</strain>
    </source>
</reference>
<organism evidence="2 3">
    <name type="scientific">Jeotgalicoccus saudimassiliensis</name>
    <dbReference type="NCBI Taxonomy" id="1461582"/>
    <lineage>
        <taxon>Bacteria</taxon>
        <taxon>Bacillati</taxon>
        <taxon>Bacillota</taxon>
        <taxon>Bacilli</taxon>
        <taxon>Bacillales</taxon>
        <taxon>Staphylococcaceae</taxon>
        <taxon>Jeotgalicoccus</taxon>
    </lineage>
</organism>
<dbReference type="EMBL" id="CCSE01000001">
    <property type="protein sequence ID" value="CEA02351.1"/>
    <property type="molecule type" value="Genomic_DNA"/>
</dbReference>
<dbReference type="AlphaFoldDB" id="A0A078MCB0"/>
<dbReference type="Proteomes" id="UP000044136">
    <property type="component" value="Unassembled WGS sequence"/>
</dbReference>
<evidence type="ECO:0000313" key="2">
    <source>
        <dbReference type="EMBL" id="CEA02351.1"/>
    </source>
</evidence>
<proteinExistence type="predicted"/>
<name>A0A078MCB0_9STAP</name>
<dbReference type="Gene3D" id="1.10.260.40">
    <property type="entry name" value="lambda repressor-like DNA-binding domains"/>
    <property type="match status" value="1"/>
</dbReference>
<dbReference type="SUPFAM" id="SSF47413">
    <property type="entry name" value="lambda repressor-like DNA-binding domains"/>
    <property type="match status" value="1"/>
</dbReference>
<dbReference type="Gene3D" id="1.25.40.10">
    <property type="entry name" value="Tetratricopeptide repeat domain"/>
    <property type="match status" value="1"/>
</dbReference>
<protein>
    <submittedName>
        <fullName evidence="2">Helix-turn-helix</fullName>
    </submittedName>
</protein>
<evidence type="ECO:0000259" key="1">
    <source>
        <dbReference type="PROSITE" id="PS50943"/>
    </source>
</evidence>
<keyword evidence="3" id="KW-1185">Reference proteome</keyword>
<feature type="domain" description="HTH cro/C1-type" evidence="1">
    <location>
        <begin position="8"/>
        <end position="61"/>
    </location>
</feature>
<dbReference type="RefSeq" id="WP_035810226.1">
    <property type="nucleotide sequence ID" value="NZ_CCSE01000001.1"/>
</dbReference>
<dbReference type="CDD" id="cd00093">
    <property type="entry name" value="HTH_XRE"/>
    <property type="match status" value="1"/>
</dbReference>
<dbReference type="InterPro" id="IPR010982">
    <property type="entry name" value="Lambda_DNA-bd_dom_sf"/>
</dbReference>
<sequence length="250" mass="28578">MKINNSAIISRRKEYGVSQSSLSLKTGVSVSTISRLEKGENVGFVYVVKIMTALDLTLEDVIIRLTPAVDMKITEELDLIREQSRLDLLEKTLNKITLNEWRSNNKLSVYYDWHRAIVLKMQNDSAGALKCLDNAFKRIEDKSSLEYLKAGLYMAKGNVLYGDGSEGLYYYTQAAHVYSSNSDKVYYRTAVKLYINLMRGYGSTKEYSKILQCAKRAKNLLQKNESTFLLKKIEWLEKKALEALNEPQIV</sequence>
<dbReference type="STRING" id="1461582.BN1048_01683"/>
<evidence type="ECO:0000313" key="3">
    <source>
        <dbReference type="Proteomes" id="UP000044136"/>
    </source>
</evidence>
<dbReference type="PROSITE" id="PS50943">
    <property type="entry name" value="HTH_CROC1"/>
    <property type="match status" value="1"/>
</dbReference>
<dbReference type="InterPro" id="IPR011990">
    <property type="entry name" value="TPR-like_helical_dom_sf"/>
</dbReference>
<dbReference type="SMART" id="SM00530">
    <property type="entry name" value="HTH_XRE"/>
    <property type="match status" value="1"/>
</dbReference>
<dbReference type="OrthoDB" id="2417353at2"/>
<dbReference type="InterPro" id="IPR001387">
    <property type="entry name" value="Cro/C1-type_HTH"/>
</dbReference>